<feature type="region of interest" description="Disordered" evidence="1">
    <location>
        <begin position="33"/>
        <end position="64"/>
    </location>
</feature>
<evidence type="ECO:0000256" key="1">
    <source>
        <dbReference type="SAM" id="MobiDB-lite"/>
    </source>
</evidence>
<organism evidence="2 3">
    <name type="scientific">Actinoallomurus iriomotensis</name>
    <dbReference type="NCBI Taxonomy" id="478107"/>
    <lineage>
        <taxon>Bacteria</taxon>
        <taxon>Bacillati</taxon>
        <taxon>Actinomycetota</taxon>
        <taxon>Actinomycetes</taxon>
        <taxon>Streptosporangiales</taxon>
        <taxon>Thermomonosporaceae</taxon>
        <taxon>Actinoallomurus</taxon>
    </lineage>
</organism>
<dbReference type="EMBL" id="BSTJ01000002">
    <property type="protein sequence ID" value="GLY73760.1"/>
    <property type="molecule type" value="Genomic_DNA"/>
</dbReference>
<sequence>MGRRRTTGRRVTGRCVTRCVLLGGELGAVLDGGSDGVTIDGTGSGELSAEAESPGHADGTGPLASCGDLHPVNNSTPAIHAASSMIKDRRIRSPVVGACVTRVASTRMTGAAGCDRCRT</sequence>
<comment type="caution">
    <text evidence="2">The sequence shown here is derived from an EMBL/GenBank/DDBJ whole genome shotgun (WGS) entry which is preliminary data.</text>
</comment>
<reference evidence="2" key="1">
    <citation type="submission" date="2023-03" db="EMBL/GenBank/DDBJ databases">
        <title>Actinoallomurus iriomotensis NBRC 103681.</title>
        <authorList>
            <person name="Ichikawa N."/>
            <person name="Sato H."/>
            <person name="Tonouchi N."/>
        </authorList>
    </citation>
    <scope>NUCLEOTIDE SEQUENCE</scope>
    <source>
        <strain evidence="2">NBRC 103681</strain>
    </source>
</reference>
<evidence type="ECO:0000313" key="3">
    <source>
        <dbReference type="Proteomes" id="UP001165135"/>
    </source>
</evidence>
<name>A0A9W6VMJ7_9ACTN</name>
<gene>
    <name evidence="2" type="ORF">Airi01_020270</name>
</gene>
<proteinExistence type="predicted"/>
<protein>
    <submittedName>
        <fullName evidence="2">Uncharacterized protein</fullName>
    </submittedName>
</protein>
<dbReference type="AlphaFoldDB" id="A0A9W6VMJ7"/>
<evidence type="ECO:0000313" key="2">
    <source>
        <dbReference type="EMBL" id="GLY73760.1"/>
    </source>
</evidence>
<dbReference type="Proteomes" id="UP001165135">
    <property type="component" value="Unassembled WGS sequence"/>
</dbReference>
<accession>A0A9W6VMJ7</accession>